<evidence type="ECO:0000313" key="5">
    <source>
        <dbReference type="EMBL" id="AVM80972.1"/>
    </source>
</evidence>
<dbReference type="PANTHER" id="PTHR11880:SF8">
    <property type="entry name" value="SMALL RIBOSOMAL SUBUNIT PROTEIN US19M"/>
    <property type="match status" value="1"/>
</dbReference>
<reference evidence="5" key="1">
    <citation type="journal article" date="2018" name="Sci. Rep.">
        <title>Genome sequencing of Prototheca zopfii genotypes 1 and 2 provides evidence of a severe reduction in organellar genomes.</title>
        <authorList>
            <person name="Severgnini M."/>
            <person name="Lazzari B."/>
            <person name="Capra E."/>
            <person name="Chessa S."/>
            <person name="Luini M."/>
            <person name="Bordoni R."/>
            <person name="Castiglioni B."/>
            <person name="Ricchi M."/>
            <person name="Cremonesi P."/>
        </authorList>
    </citation>
    <scope>NUCLEOTIDE SEQUENCE</scope>
    <source>
        <strain evidence="5">SAG 2063</strain>
    </source>
</reference>
<dbReference type="PANTHER" id="PTHR11880">
    <property type="entry name" value="RIBOSOMAL PROTEIN S19P FAMILY MEMBER"/>
    <property type="match status" value="1"/>
</dbReference>
<dbReference type="Gene3D" id="3.30.860.10">
    <property type="entry name" value="30s Ribosomal Protein S19, Chain A"/>
    <property type="match status" value="1"/>
</dbReference>
<dbReference type="Pfam" id="PF00203">
    <property type="entry name" value="Ribosomal_S19"/>
    <property type="match status" value="1"/>
</dbReference>
<dbReference type="GO" id="GO:0003735">
    <property type="term" value="F:structural constituent of ribosome"/>
    <property type="evidence" value="ECO:0007669"/>
    <property type="project" value="InterPro"/>
</dbReference>
<dbReference type="GO" id="GO:1990904">
    <property type="term" value="C:ribonucleoprotein complex"/>
    <property type="evidence" value="ECO:0007669"/>
    <property type="project" value="UniProtKB-KW"/>
</dbReference>
<dbReference type="AlphaFoldDB" id="A0A2P1G7N6"/>
<dbReference type="GO" id="GO:0003723">
    <property type="term" value="F:RNA binding"/>
    <property type="evidence" value="ECO:0007669"/>
    <property type="project" value="InterPro"/>
</dbReference>
<dbReference type="GO" id="GO:0006412">
    <property type="term" value="P:translation"/>
    <property type="evidence" value="ECO:0007669"/>
    <property type="project" value="InterPro"/>
</dbReference>
<proteinExistence type="inferred from homology"/>
<dbReference type="GO" id="GO:0000028">
    <property type="term" value="P:ribosomal small subunit assembly"/>
    <property type="evidence" value="ECO:0007669"/>
    <property type="project" value="TreeGrafter"/>
</dbReference>
<name>A0A2P1G7N6_9CHLO</name>
<accession>A0A2P1G7N6</accession>
<organism evidence="5">
    <name type="scientific">Prototheca zopfii</name>
    <dbReference type="NCBI Taxonomy" id="3112"/>
    <lineage>
        <taxon>Eukaryota</taxon>
        <taxon>Viridiplantae</taxon>
        <taxon>Chlorophyta</taxon>
        <taxon>core chlorophytes</taxon>
        <taxon>Trebouxiophyceae</taxon>
        <taxon>Chlorellales</taxon>
        <taxon>Chlorellaceae</taxon>
        <taxon>Prototheca</taxon>
    </lineage>
</organism>
<evidence type="ECO:0000256" key="3">
    <source>
        <dbReference type="ARBA" id="ARBA00023274"/>
    </source>
</evidence>
<comment type="similarity">
    <text evidence="1 4">Belongs to the universal ribosomal protein uS19 family.</text>
</comment>
<dbReference type="SUPFAM" id="SSF54570">
    <property type="entry name" value="Ribosomal protein S19"/>
    <property type="match status" value="1"/>
</dbReference>
<dbReference type="EMBL" id="MF197535">
    <property type="protein sequence ID" value="AVM80972.1"/>
    <property type="molecule type" value="Genomic_DNA"/>
</dbReference>
<dbReference type="PIRSF" id="PIRSF002144">
    <property type="entry name" value="Ribosomal_S19"/>
    <property type="match status" value="1"/>
</dbReference>
<dbReference type="GO" id="GO:0005737">
    <property type="term" value="C:cytoplasm"/>
    <property type="evidence" value="ECO:0007669"/>
    <property type="project" value="UniProtKB-ARBA"/>
</dbReference>
<gene>
    <name evidence="5" type="primary">rps19</name>
</gene>
<dbReference type="GO" id="GO:0005840">
    <property type="term" value="C:ribosome"/>
    <property type="evidence" value="ECO:0007669"/>
    <property type="project" value="UniProtKB-KW"/>
</dbReference>
<evidence type="ECO:0000256" key="4">
    <source>
        <dbReference type="RuleBase" id="RU003485"/>
    </source>
</evidence>
<dbReference type="PRINTS" id="PR00975">
    <property type="entry name" value="RIBOSOMALS19"/>
</dbReference>
<protein>
    <submittedName>
        <fullName evidence="5">Ribosomal protein S19</fullName>
    </submittedName>
</protein>
<evidence type="ECO:0000256" key="1">
    <source>
        <dbReference type="ARBA" id="ARBA00007345"/>
    </source>
</evidence>
<dbReference type="InterPro" id="IPR002222">
    <property type="entry name" value="Ribosomal_uS19"/>
</dbReference>
<sequence length="98" mass="11692">MSKISYINFEIQKLREQKKKNRRKKTKFIKKEVKTWSRSTTINLAMKNFTINVHNGKRFIPIKITEKMVGHKLGEFAYTHIFNGHSKKKKGKKITKKK</sequence>
<geneLocation type="plastid" evidence="5"/>
<keyword evidence="3 4" id="KW-0687">Ribonucleoprotein</keyword>
<dbReference type="PROSITE" id="PS00323">
    <property type="entry name" value="RIBOSOMAL_S19"/>
    <property type="match status" value="1"/>
</dbReference>
<evidence type="ECO:0000256" key="2">
    <source>
        <dbReference type="ARBA" id="ARBA00022980"/>
    </source>
</evidence>
<dbReference type="InterPro" id="IPR023575">
    <property type="entry name" value="Ribosomal_uS19_SF"/>
</dbReference>
<dbReference type="InterPro" id="IPR020934">
    <property type="entry name" value="Ribosomal_uS19_CS"/>
</dbReference>
<keyword evidence="5" id="KW-0934">Plastid</keyword>
<keyword evidence="2 4" id="KW-0689">Ribosomal protein</keyword>
<dbReference type="HAMAP" id="MF_00531">
    <property type="entry name" value="Ribosomal_uS19"/>
    <property type="match status" value="1"/>
</dbReference>